<dbReference type="Pfam" id="PF11716">
    <property type="entry name" value="MDMPI_N"/>
    <property type="match status" value="1"/>
</dbReference>
<gene>
    <name evidence="3" type="ORF">NCTC10821_03925</name>
</gene>
<dbReference type="EMBL" id="UGQT01000001">
    <property type="protein sequence ID" value="STZ60385.1"/>
    <property type="molecule type" value="Genomic_DNA"/>
</dbReference>
<dbReference type="GO" id="GO:0005886">
    <property type="term" value="C:plasma membrane"/>
    <property type="evidence" value="ECO:0007669"/>
    <property type="project" value="TreeGrafter"/>
</dbReference>
<organism evidence="3 4">
    <name type="scientific">Mycolicibacterium tokaiense</name>
    <dbReference type="NCBI Taxonomy" id="39695"/>
    <lineage>
        <taxon>Bacteria</taxon>
        <taxon>Bacillati</taxon>
        <taxon>Actinomycetota</taxon>
        <taxon>Actinomycetes</taxon>
        <taxon>Mycobacteriales</taxon>
        <taxon>Mycobacteriaceae</taxon>
        <taxon>Mycolicibacterium</taxon>
    </lineage>
</organism>
<feature type="domain" description="MDMPI C-terminal" evidence="1">
    <location>
        <begin position="139"/>
        <end position="239"/>
    </location>
</feature>
<evidence type="ECO:0000313" key="4">
    <source>
        <dbReference type="Proteomes" id="UP000254978"/>
    </source>
</evidence>
<dbReference type="OrthoDB" id="3671213at2"/>
<dbReference type="Proteomes" id="UP000254978">
    <property type="component" value="Unassembled WGS sequence"/>
</dbReference>
<dbReference type="Pfam" id="PF07398">
    <property type="entry name" value="MDMPI_C"/>
    <property type="match status" value="1"/>
</dbReference>
<dbReference type="InterPro" id="IPR024344">
    <property type="entry name" value="MDMPI_metal-binding"/>
</dbReference>
<proteinExistence type="predicted"/>
<dbReference type="NCBIfam" id="TIGR03083">
    <property type="entry name" value="maleylpyruvate isomerase family mycothiol-dependent enzyme"/>
    <property type="match status" value="1"/>
</dbReference>
<name>A0A378TKP4_9MYCO</name>
<dbReference type="GO" id="GO:0046872">
    <property type="term" value="F:metal ion binding"/>
    <property type="evidence" value="ECO:0007669"/>
    <property type="project" value="InterPro"/>
</dbReference>
<dbReference type="InterPro" id="IPR017517">
    <property type="entry name" value="Maleyloyr_isom"/>
</dbReference>
<dbReference type="PANTHER" id="PTHR40758">
    <property type="entry name" value="CONSERVED PROTEIN"/>
    <property type="match status" value="1"/>
</dbReference>
<dbReference type="PANTHER" id="PTHR40758:SF1">
    <property type="entry name" value="CONSERVED PROTEIN"/>
    <property type="match status" value="1"/>
</dbReference>
<dbReference type="RefSeq" id="WP_115279574.1">
    <property type="nucleotide sequence ID" value="NZ_AP022600.1"/>
</dbReference>
<evidence type="ECO:0000259" key="1">
    <source>
        <dbReference type="Pfam" id="PF07398"/>
    </source>
</evidence>
<dbReference type="AlphaFoldDB" id="A0A378TKP4"/>
<evidence type="ECO:0000313" key="3">
    <source>
        <dbReference type="EMBL" id="STZ60385.1"/>
    </source>
</evidence>
<dbReference type="SUPFAM" id="SSF109854">
    <property type="entry name" value="DinB/YfiT-like putative metalloenzymes"/>
    <property type="match status" value="1"/>
</dbReference>
<keyword evidence="4" id="KW-1185">Reference proteome</keyword>
<accession>A0A378TKP4</accession>
<reference evidence="3 4" key="1">
    <citation type="submission" date="2018-06" db="EMBL/GenBank/DDBJ databases">
        <authorList>
            <consortium name="Pathogen Informatics"/>
            <person name="Doyle S."/>
        </authorList>
    </citation>
    <scope>NUCLEOTIDE SEQUENCE [LARGE SCALE GENOMIC DNA]</scope>
    <source>
        <strain evidence="3 4">NCTC10821</strain>
    </source>
</reference>
<dbReference type="InterPro" id="IPR010872">
    <property type="entry name" value="MDMPI_C-term_domain"/>
</dbReference>
<sequence length="247" mass="27164">MDFAAEFLAETEAFGALISQGDPAAEVPTCPGWTLQQLLRHVGRGNRWAAQMVLDRASEALDPRAVPDGKPPDGQESAWLLTGAHRLIDAVATGGDVEVWTFLGPRPASWWVRRRLHEVLVHRADAALTLRWPFQARPDLAADAISEWLDIVVLAPDIDLRTALRDGDSIHLHASDDGLGEGGEWTVTREGDTVSWTHDHGKGTVALRGAAVDLLLALTRRRPRQELAVQTFGDEAVWQSWVDHVSF</sequence>
<evidence type="ECO:0000259" key="2">
    <source>
        <dbReference type="Pfam" id="PF11716"/>
    </source>
</evidence>
<dbReference type="InterPro" id="IPR034660">
    <property type="entry name" value="DinB/YfiT-like"/>
</dbReference>
<protein>
    <submittedName>
        <fullName evidence="3">Uncharacterized Actinobacterial protein</fullName>
    </submittedName>
</protein>
<feature type="domain" description="Mycothiol-dependent maleylpyruvate isomerase metal-binding" evidence="2">
    <location>
        <begin position="7"/>
        <end position="127"/>
    </location>
</feature>